<gene>
    <name evidence="2" type="ORF">FHS22_007504</name>
</gene>
<feature type="region of interest" description="Disordered" evidence="1">
    <location>
        <begin position="1"/>
        <end position="41"/>
    </location>
</feature>
<keyword evidence="3" id="KW-1185">Reference proteome</keyword>
<reference evidence="2 3" key="1">
    <citation type="submission" date="2020-08" db="EMBL/GenBank/DDBJ databases">
        <title>Genomic Encyclopedia of Type Strains, Phase III (KMG-III): the genomes of soil and plant-associated and newly described type strains.</title>
        <authorList>
            <person name="Whitman W."/>
        </authorList>
    </citation>
    <scope>NUCLEOTIDE SEQUENCE [LARGE SCALE GENOMIC DNA]</scope>
    <source>
        <strain evidence="2 3">CECT 3303</strain>
    </source>
</reference>
<organism evidence="2 3">
    <name type="scientific">Planomonospora venezuelensis</name>
    <dbReference type="NCBI Taxonomy" id="1999"/>
    <lineage>
        <taxon>Bacteria</taxon>
        <taxon>Bacillati</taxon>
        <taxon>Actinomycetota</taxon>
        <taxon>Actinomycetes</taxon>
        <taxon>Streptosporangiales</taxon>
        <taxon>Streptosporangiaceae</taxon>
        <taxon>Planomonospora</taxon>
    </lineage>
</organism>
<comment type="caution">
    <text evidence="2">The sequence shown here is derived from an EMBL/GenBank/DDBJ whole genome shotgun (WGS) entry which is preliminary data.</text>
</comment>
<evidence type="ECO:0000256" key="1">
    <source>
        <dbReference type="SAM" id="MobiDB-lite"/>
    </source>
</evidence>
<protein>
    <submittedName>
        <fullName evidence="2">Uncharacterized protein</fullName>
    </submittedName>
</protein>
<accession>A0A841DHJ7</accession>
<sequence>KKNHPVPFATGAWGEKDTNPAKPLTLTQPKPFAKSAAVTAK</sequence>
<evidence type="ECO:0000313" key="2">
    <source>
        <dbReference type="EMBL" id="MBB5968183.1"/>
    </source>
</evidence>
<dbReference type="AlphaFoldDB" id="A0A841DHJ7"/>
<name>A0A841DHJ7_PLAVE</name>
<proteinExistence type="predicted"/>
<dbReference type="EMBL" id="JACHJJ010000060">
    <property type="protein sequence ID" value="MBB5968183.1"/>
    <property type="molecule type" value="Genomic_DNA"/>
</dbReference>
<feature type="non-terminal residue" evidence="2">
    <location>
        <position position="1"/>
    </location>
</feature>
<dbReference type="Proteomes" id="UP000562352">
    <property type="component" value="Unassembled WGS sequence"/>
</dbReference>
<evidence type="ECO:0000313" key="3">
    <source>
        <dbReference type="Proteomes" id="UP000562352"/>
    </source>
</evidence>